<evidence type="ECO:0000256" key="3">
    <source>
        <dbReference type="ARBA" id="ARBA00023159"/>
    </source>
</evidence>
<evidence type="ECO:0000256" key="2">
    <source>
        <dbReference type="ARBA" id="ARBA00023015"/>
    </source>
</evidence>
<keyword evidence="4" id="KW-0804">Transcription</keyword>
<dbReference type="Proteomes" id="UP000260721">
    <property type="component" value="Unassembled WGS sequence"/>
</dbReference>
<accession>A0A3E3E7N0</accession>
<reference evidence="7 8" key="1">
    <citation type="submission" date="2018-08" db="EMBL/GenBank/DDBJ databases">
        <title>A genome reference for cultivated species of the human gut microbiota.</title>
        <authorList>
            <person name="Zou Y."/>
            <person name="Xue W."/>
            <person name="Luo G."/>
        </authorList>
    </citation>
    <scope>NUCLEOTIDE SEQUENCE [LARGE SCALE GENOMIC DNA]</scope>
    <source>
        <strain evidence="7 8">TF08-11</strain>
    </source>
</reference>
<dbReference type="InterPro" id="IPR002178">
    <property type="entry name" value="PTS_EIIA_type-2_dom"/>
</dbReference>
<protein>
    <submittedName>
        <fullName evidence="7">Transcription antiterminator</fullName>
    </submittedName>
</protein>
<keyword evidence="1" id="KW-0677">Repeat</keyword>
<dbReference type="SUPFAM" id="SSF63520">
    <property type="entry name" value="PTS-regulatory domain, PRD"/>
    <property type="match status" value="1"/>
</dbReference>
<dbReference type="PROSITE" id="PS51094">
    <property type="entry name" value="PTS_EIIA_TYPE_2"/>
    <property type="match status" value="1"/>
</dbReference>
<dbReference type="RefSeq" id="WP_117445354.1">
    <property type="nucleotide sequence ID" value="NZ_CALCIP010000018.1"/>
</dbReference>
<keyword evidence="2" id="KW-0805">Transcription regulation</keyword>
<organism evidence="7 8">
    <name type="scientific">Faecalicoccus pleomorphus</name>
    <dbReference type="NCBI Taxonomy" id="1323"/>
    <lineage>
        <taxon>Bacteria</taxon>
        <taxon>Bacillati</taxon>
        <taxon>Bacillota</taxon>
        <taxon>Erysipelotrichia</taxon>
        <taxon>Erysipelotrichales</taxon>
        <taxon>Erysipelotrichaceae</taxon>
        <taxon>Faecalicoccus</taxon>
    </lineage>
</organism>
<evidence type="ECO:0000256" key="4">
    <source>
        <dbReference type="ARBA" id="ARBA00023163"/>
    </source>
</evidence>
<dbReference type="EMBL" id="QUSK01000002">
    <property type="protein sequence ID" value="RGD78065.1"/>
    <property type="molecule type" value="Genomic_DNA"/>
</dbReference>
<dbReference type="Pfam" id="PF00874">
    <property type="entry name" value="PRD"/>
    <property type="match status" value="1"/>
</dbReference>
<keyword evidence="3" id="KW-0010">Activator</keyword>
<dbReference type="Gene3D" id="1.10.10.10">
    <property type="entry name" value="Winged helix-like DNA-binding domain superfamily/Winged helix DNA-binding domain"/>
    <property type="match status" value="1"/>
</dbReference>
<dbReference type="InterPro" id="IPR016152">
    <property type="entry name" value="PTrfase/Anion_transptr"/>
</dbReference>
<dbReference type="InterPro" id="IPR001034">
    <property type="entry name" value="DeoR_HTH"/>
</dbReference>
<evidence type="ECO:0000313" key="8">
    <source>
        <dbReference type="Proteomes" id="UP000260721"/>
    </source>
</evidence>
<feature type="domain" description="PTS EIIA type-2" evidence="5">
    <location>
        <begin position="535"/>
        <end position="677"/>
    </location>
</feature>
<name>A0A3E3E7N0_9FIRM</name>
<dbReference type="CDD" id="cd05568">
    <property type="entry name" value="PTS_IIB_bgl_like"/>
    <property type="match status" value="1"/>
</dbReference>
<proteinExistence type="predicted"/>
<sequence>MNKRNRDIILYFLDCIQYDKSCTLQDLITHFDVSERTIRYDLDTISEFLQTNGLSPVLFKNDGTIYLKDDPKLISDTLKQNDFYSFKLSKSERADMISYLLCDSQEYMTLQQLADILFVSRSTIIHDAETARENLNAYNLKIVPMSKGLLIRGKESDRRLLLMRLLCQMTIMYFHQYDETHLLPAKDQERLHQIIRDAEIKNHMFFTEEAFHDLIEYLTLMIEEQNKGRLVEIDYVIQHISMQNMADDIIHSMVESFGIQYTLAEKYLLSDILYNMNYLKRNDVDEKLMRIQISTKKFIDALTEDLEINLHSDFIFYQNLVNHLQSTFKDIEMEFESSRSLLNNVMKQYPHVVSAVRRHIGPMEDIVKRPISEDEIAYITIHICAAMERKKNRKSLSVLLVCDSGGSEIQLLISKLRKFFSFYVVEVIPRHALSSYDVSSIELIITTVPVEENRCETILVHPDLSDTECLLLGEKIDKLKRKGKSDQNENFRELQIIIANAIQRSGDDKNEIYKNIIEDINTQYYGVGHNKVVLSNLLYKHIQCDVEANTWQEAIVQSALPLLQEKIITQVYIDQMIRNVEENGPYIVIAPGFALPHESPIGTKKMAMNLIRLKHPVLFHAEGSDPVEFICCLATVDKDTHLKPMFHLMNLLARPLFMEDLKKAKTPEEIYRIFVRYEALL</sequence>
<dbReference type="InterPro" id="IPR007737">
    <property type="entry name" value="Mga_HTH"/>
</dbReference>
<evidence type="ECO:0000256" key="1">
    <source>
        <dbReference type="ARBA" id="ARBA00022737"/>
    </source>
</evidence>
<dbReference type="InterPro" id="IPR011608">
    <property type="entry name" value="PRD"/>
</dbReference>
<evidence type="ECO:0000259" key="6">
    <source>
        <dbReference type="PROSITE" id="PS51372"/>
    </source>
</evidence>
<dbReference type="GO" id="GO:0003700">
    <property type="term" value="F:DNA-binding transcription factor activity"/>
    <property type="evidence" value="ECO:0007669"/>
    <property type="project" value="InterPro"/>
</dbReference>
<dbReference type="PANTHER" id="PTHR30185:SF18">
    <property type="entry name" value="TRANSCRIPTIONAL REGULATOR MTLR"/>
    <property type="match status" value="1"/>
</dbReference>
<dbReference type="Gene3D" id="3.40.930.10">
    <property type="entry name" value="Mannitol-specific EII, Chain A"/>
    <property type="match status" value="1"/>
</dbReference>
<dbReference type="InterPro" id="IPR050661">
    <property type="entry name" value="BglG_antiterminators"/>
</dbReference>
<evidence type="ECO:0000259" key="5">
    <source>
        <dbReference type="PROSITE" id="PS51094"/>
    </source>
</evidence>
<dbReference type="PROSITE" id="PS51372">
    <property type="entry name" value="PRD_2"/>
    <property type="match status" value="1"/>
</dbReference>
<evidence type="ECO:0000313" key="7">
    <source>
        <dbReference type="EMBL" id="RGD78065.1"/>
    </source>
</evidence>
<dbReference type="AlphaFoldDB" id="A0A3E3E7N0"/>
<dbReference type="SUPFAM" id="SSF55804">
    <property type="entry name" value="Phoshotransferase/anion transport protein"/>
    <property type="match status" value="1"/>
</dbReference>
<feature type="domain" description="PRD" evidence="6">
    <location>
        <begin position="286"/>
        <end position="393"/>
    </location>
</feature>
<dbReference type="Pfam" id="PF05043">
    <property type="entry name" value="Mga"/>
    <property type="match status" value="1"/>
</dbReference>
<dbReference type="Pfam" id="PF00359">
    <property type="entry name" value="PTS_EIIA_2"/>
    <property type="match status" value="1"/>
</dbReference>
<dbReference type="Pfam" id="PF08220">
    <property type="entry name" value="HTH_DeoR"/>
    <property type="match status" value="1"/>
</dbReference>
<dbReference type="InterPro" id="IPR036634">
    <property type="entry name" value="PRD_sf"/>
</dbReference>
<dbReference type="PANTHER" id="PTHR30185">
    <property type="entry name" value="CRYPTIC BETA-GLUCOSIDE BGL OPERON ANTITERMINATOR"/>
    <property type="match status" value="1"/>
</dbReference>
<gene>
    <name evidence="7" type="ORF">DXC78_01295</name>
</gene>
<dbReference type="Gene3D" id="1.10.1790.10">
    <property type="entry name" value="PRD domain"/>
    <property type="match status" value="1"/>
</dbReference>
<comment type="caution">
    <text evidence="7">The sequence shown here is derived from an EMBL/GenBank/DDBJ whole genome shotgun (WGS) entry which is preliminary data.</text>
</comment>
<dbReference type="InterPro" id="IPR036388">
    <property type="entry name" value="WH-like_DNA-bd_sf"/>
</dbReference>